<reference evidence="2 3" key="1">
    <citation type="journal article" date="2019" name="Int. J. Syst. Evol. Microbiol.">
        <title>The Global Catalogue of Microorganisms (GCM) 10K type strain sequencing project: providing services to taxonomists for standard genome sequencing and annotation.</title>
        <authorList>
            <consortium name="The Broad Institute Genomics Platform"/>
            <consortium name="The Broad Institute Genome Sequencing Center for Infectious Disease"/>
            <person name="Wu L."/>
            <person name="Ma J."/>
        </authorList>
    </citation>
    <scope>NUCLEOTIDE SEQUENCE [LARGE SCALE GENOMIC DNA]</scope>
    <source>
        <strain evidence="2 3">JCM 9383</strain>
    </source>
</reference>
<sequence>MLLAAPANDEAPHLAALRRGVEAGFRFRHFRDPGGEVAVIYAERWCSYGVVENCTLRAMTEAVAARFRIEDHPGGDPLWQATGSVAEVLTALLDLPPHGHPGAPTSPRRPSSALWLPGSPCRRFPSR</sequence>
<accession>A0ABN3VHN4</accession>
<dbReference type="Proteomes" id="UP001500979">
    <property type="component" value="Unassembled WGS sequence"/>
</dbReference>
<keyword evidence="3" id="KW-1185">Reference proteome</keyword>
<evidence type="ECO:0000256" key="1">
    <source>
        <dbReference type="SAM" id="MobiDB-lite"/>
    </source>
</evidence>
<name>A0ABN3VHN4_9PSEU</name>
<feature type="region of interest" description="Disordered" evidence="1">
    <location>
        <begin position="96"/>
        <end position="119"/>
    </location>
</feature>
<dbReference type="RefSeq" id="WP_344682092.1">
    <property type="nucleotide sequence ID" value="NZ_BAAAUX010000016.1"/>
</dbReference>
<comment type="caution">
    <text evidence="2">The sequence shown here is derived from an EMBL/GenBank/DDBJ whole genome shotgun (WGS) entry which is preliminary data.</text>
</comment>
<gene>
    <name evidence="2" type="ORF">GCM10010470_41290</name>
</gene>
<protein>
    <submittedName>
        <fullName evidence="2">Uncharacterized protein</fullName>
    </submittedName>
</protein>
<evidence type="ECO:0000313" key="3">
    <source>
        <dbReference type="Proteomes" id="UP001500979"/>
    </source>
</evidence>
<organism evidence="2 3">
    <name type="scientific">Saccharopolyspora taberi</name>
    <dbReference type="NCBI Taxonomy" id="60895"/>
    <lineage>
        <taxon>Bacteria</taxon>
        <taxon>Bacillati</taxon>
        <taxon>Actinomycetota</taxon>
        <taxon>Actinomycetes</taxon>
        <taxon>Pseudonocardiales</taxon>
        <taxon>Pseudonocardiaceae</taxon>
        <taxon>Saccharopolyspora</taxon>
    </lineage>
</organism>
<evidence type="ECO:0000313" key="2">
    <source>
        <dbReference type="EMBL" id="GAA2801978.1"/>
    </source>
</evidence>
<proteinExistence type="predicted"/>
<dbReference type="EMBL" id="BAAAUX010000016">
    <property type="protein sequence ID" value="GAA2801978.1"/>
    <property type="molecule type" value="Genomic_DNA"/>
</dbReference>